<evidence type="ECO:0000313" key="18">
    <source>
        <dbReference type="Proteomes" id="UP000823616"/>
    </source>
</evidence>
<evidence type="ECO:0000256" key="6">
    <source>
        <dbReference type="ARBA" id="ARBA00022842"/>
    </source>
</evidence>
<feature type="binding site" evidence="11">
    <location>
        <position position="441"/>
    </location>
    <ligand>
        <name>thiamine diphosphate</name>
        <dbReference type="ChEBI" id="CHEBI:58937"/>
    </ligand>
</feature>
<organism evidence="17 18">
    <name type="scientific">Candidatus Avitreponema avistercoris</name>
    <dbReference type="NCBI Taxonomy" id="2840705"/>
    <lineage>
        <taxon>Bacteria</taxon>
        <taxon>Pseudomonadati</taxon>
        <taxon>Spirochaetota</taxon>
        <taxon>Spirochaetia</taxon>
        <taxon>Spirochaetales</taxon>
        <taxon>Candidatus Avitreponema</taxon>
    </lineage>
</organism>
<evidence type="ECO:0000256" key="15">
    <source>
        <dbReference type="SAM" id="Phobius"/>
    </source>
</evidence>
<dbReference type="SUPFAM" id="SSF52518">
    <property type="entry name" value="Thiamin diphosphate-binding fold (THDP-binding)"/>
    <property type="match status" value="2"/>
</dbReference>
<dbReference type="InterPro" id="IPR033247">
    <property type="entry name" value="Transketolase_fam"/>
</dbReference>
<comment type="function">
    <text evidence="14">Catalyzes the transfer of a two-carbon ketol group from a ketose donor to an aldose acceptor, via a covalent intermediate with the cofactor thiamine pyrophosphate.</text>
</comment>
<dbReference type="GO" id="GO:0005829">
    <property type="term" value="C:cytosol"/>
    <property type="evidence" value="ECO:0007669"/>
    <property type="project" value="TreeGrafter"/>
</dbReference>
<dbReference type="PANTHER" id="PTHR43522:SF10">
    <property type="entry name" value="TRANSKETOLASE"/>
    <property type="match status" value="1"/>
</dbReference>
<comment type="catalytic activity">
    <reaction evidence="14">
        <text>D-sedoheptulose 7-phosphate + D-glyceraldehyde 3-phosphate = aldehydo-D-ribose 5-phosphate + D-xylulose 5-phosphate</text>
        <dbReference type="Rhea" id="RHEA:10508"/>
        <dbReference type="ChEBI" id="CHEBI:57483"/>
        <dbReference type="ChEBI" id="CHEBI:57737"/>
        <dbReference type="ChEBI" id="CHEBI:58273"/>
        <dbReference type="ChEBI" id="CHEBI:59776"/>
        <dbReference type="EC" id="2.2.1.1"/>
    </reaction>
</comment>
<feature type="binding site" evidence="10">
    <location>
        <position position="524"/>
    </location>
    <ligand>
        <name>substrate</name>
    </ligand>
</feature>
<feature type="binding site" evidence="10">
    <location>
        <position position="31"/>
    </location>
    <ligand>
        <name>substrate</name>
    </ligand>
</feature>
<evidence type="ECO:0000256" key="2">
    <source>
        <dbReference type="ARBA" id="ARBA00011738"/>
    </source>
</evidence>
<dbReference type="InterPro" id="IPR005475">
    <property type="entry name" value="Transketolase-like_Pyr-bd"/>
</dbReference>
<feature type="site" description="Important for catalytic activity" evidence="13">
    <location>
        <position position="31"/>
    </location>
</feature>
<dbReference type="FunFam" id="3.40.50.970:FF:000004">
    <property type="entry name" value="Transketolase"/>
    <property type="match status" value="1"/>
</dbReference>
<evidence type="ECO:0000256" key="13">
    <source>
        <dbReference type="PIRSR" id="PIRSR605478-5"/>
    </source>
</evidence>
<dbReference type="InterPro" id="IPR055152">
    <property type="entry name" value="Transketolase-like_C_2"/>
</dbReference>
<evidence type="ECO:0000259" key="16">
    <source>
        <dbReference type="SMART" id="SM00861"/>
    </source>
</evidence>
<evidence type="ECO:0000256" key="7">
    <source>
        <dbReference type="ARBA" id="ARBA00023052"/>
    </source>
</evidence>
<dbReference type="NCBIfam" id="TIGR00232">
    <property type="entry name" value="tktlase_bact"/>
    <property type="match status" value="1"/>
</dbReference>
<name>A0A9D9ERC5_9SPIR</name>
<dbReference type="InterPro" id="IPR049557">
    <property type="entry name" value="Transketolase_CS"/>
</dbReference>
<feature type="binding site" evidence="10">
    <location>
        <position position="264"/>
    </location>
    <ligand>
        <name>substrate</name>
    </ligand>
</feature>
<evidence type="ECO:0000256" key="11">
    <source>
        <dbReference type="PIRSR" id="PIRSR605478-3"/>
    </source>
</evidence>
<dbReference type="GO" id="GO:0004802">
    <property type="term" value="F:transketolase activity"/>
    <property type="evidence" value="ECO:0007669"/>
    <property type="project" value="UniProtKB-UniRule"/>
</dbReference>
<evidence type="ECO:0000256" key="9">
    <source>
        <dbReference type="PIRSR" id="PIRSR605478-1"/>
    </source>
</evidence>
<dbReference type="InterPro" id="IPR009014">
    <property type="entry name" value="Transketo_C/PFOR_II"/>
</dbReference>
<proteinExistence type="inferred from homology"/>
<feature type="binding site" evidence="12">
    <location>
        <position position="192"/>
    </location>
    <ligand>
        <name>Mg(2+)</name>
        <dbReference type="ChEBI" id="CHEBI:18420"/>
    </ligand>
</feature>
<feature type="binding site" evidence="10">
    <location>
        <position position="473"/>
    </location>
    <ligand>
        <name>substrate</name>
    </ligand>
</feature>
<dbReference type="GO" id="GO:0046872">
    <property type="term" value="F:metal ion binding"/>
    <property type="evidence" value="ECO:0007669"/>
    <property type="project" value="UniProtKB-KW"/>
</dbReference>
<comment type="cofactor">
    <cofactor evidence="14">
        <name>Mg(2+)</name>
        <dbReference type="ChEBI" id="CHEBI:18420"/>
    </cofactor>
    <cofactor evidence="14">
        <name>Ca(2+)</name>
        <dbReference type="ChEBI" id="CHEBI:29108"/>
    </cofactor>
    <cofactor evidence="14">
        <name>Mn(2+)</name>
        <dbReference type="ChEBI" id="CHEBI:29035"/>
    </cofactor>
    <cofactor evidence="14">
        <name>Co(2+)</name>
        <dbReference type="ChEBI" id="CHEBI:48828"/>
    </cofactor>
    <text evidence="14">Binds 1 Mg(2+) ion per subunit. Can also utilize other divalent metal cations, such as Ca(2+), Mn(2+) and Co(2+).</text>
</comment>
<dbReference type="AlphaFoldDB" id="A0A9D9ERC5"/>
<feature type="binding site" evidence="11">
    <location>
        <position position="161"/>
    </location>
    <ligand>
        <name>thiamine diphosphate</name>
        <dbReference type="ChEBI" id="CHEBI:58937"/>
    </ligand>
</feature>
<dbReference type="Gene3D" id="3.40.50.970">
    <property type="match status" value="2"/>
</dbReference>
<dbReference type="CDD" id="cd07033">
    <property type="entry name" value="TPP_PYR_DXS_TK_like"/>
    <property type="match status" value="1"/>
</dbReference>
<dbReference type="InterPro" id="IPR005478">
    <property type="entry name" value="Transketolase_bac-like"/>
</dbReference>
<dbReference type="PROSITE" id="PS00802">
    <property type="entry name" value="TRANSKETOLASE_2"/>
    <property type="match status" value="1"/>
</dbReference>
<dbReference type="PANTHER" id="PTHR43522">
    <property type="entry name" value="TRANSKETOLASE"/>
    <property type="match status" value="1"/>
</dbReference>
<evidence type="ECO:0000256" key="12">
    <source>
        <dbReference type="PIRSR" id="PIRSR605478-4"/>
    </source>
</evidence>
<dbReference type="FunFam" id="3.40.50.970:FF:000003">
    <property type="entry name" value="Transketolase"/>
    <property type="match status" value="1"/>
</dbReference>
<feature type="active site" description="Proton donor" evidence="9">
    <location>
        <position position="415"/>
    </location>
</feature>
<comment type="subunit">
    <text evidence="2 14">Homodimer.</text>
</comment>
<evidence type="ECO:0000256" key="5">
    <source>
        <dbReference type="ARBA" id="ARBA00022723"/>
    </source>
</evidence>
<dbReference type="CDD" id="cd02012">
    <property type="entry name" value="TPP_TK"/>
    <property type="match status" value="1"/>
</dbReference>
<feature type="binding site" evidence="10">
    <location>
        <position position="465"/>
    </location>
    <ligand>
        <name>substrate</name>
    </ligand>
</feature>
<feature type="binding site" evidence="11">
    <location>
        <begin position="119"/>
        <end position="121"/>
    </location>
    <ligand>
        <name>thiamine diphosphate</name>
        <dbReference type="ChEBI" id="CHEBI:58937"/>
    </ligand>
</feature>
<keyword evidence="15" id="KW-0812">Transmembrane</keyword>
<feature type="binding site" evidence="12">
    <location>
        <position position="190"/>
    </location>
    <ligand>
        <name>Mg(2+)</name>
        <dbReference type="ChEBI" id="CHEBI:18420"/>
    </ligand>
</feature>
<dbReference type="Proteomes" id="UP000823616">
    <property type="component" value="Unassembled WGS sequence"/>
</dbReference>
<comment type="cofactor">
    <cofactor evidence="11">
        <name>thiamine diphosphate</name>
        <dbReference type="ChEBI" id="CHEBI:58937"/>
    </cofactor>
    <text evidence="11">Binds 1 thiamine pyrophosphate per subunit. During the reaction, the substrate forms a covalent intermediate with the cofactor.</text>
</comment>
<comment type="cofactor">
    <cofactor evidence="12">
        <name>Mg(2+)</name>
        <dbReference type="ChEBI" id="CHEBI:18420"/>
    </cofactor>
    <text evidence="12">Binds 1 Mg(2+) ion per subunit. Can also utilize other divalent metal cations, such as Ca(2+), Mn(2+) and Co(2+).</text>
</comment>
<evidence type="ECO:0000256" key="4">
    <source>
        <dbReference type="ARBA" id="ARBA00022679"/>
    </source>
</evidence>
<gene>
    <name evidence="17" type="primary">tkt</name>
    <name evidence="17" type="ORF">IAA96_01915</name>
</gene>
<feature type="binding site" evidence="11">
    <location>
        <position position="264"/>
    </location>
    <ligand>
        <name>thiamine diphosphate</name>
        <dbReference type="ChEBI" id="CHEBI:58937"/>
    </ligand>
</feature>
<dbReference type="EMBL" id="JADIMS010000034">
    <property type="protein sequence ID" value="MBO8449844.1"/>
    <property type="molecule type" value="Genomic_DNA"/>
</dbReference>
<dbReference type="EC" id="2.2.1.1" evidence="3 8"/>
<keyword evidence="15" id="KW-1133">Transmembrane helix</keyword>
<evidence type="ECO:0000256" key="3">
    <source>
        <dbReference type="ARBA" id="ARBA00013152"/>
    </source>
</evidence>
<keyword evidence="15" id="KW-0472">Membrane</keyword>
<dbReference type="Pfam" id="PF02779">
    <property type="entry name" value="Transket_pyr"/>
    <property type="match status" value="1"/>
</dbReference>
<keyword evidence="7 11" id="KW-0786">Thiamine pyrophosphate</keyword>
<dbReference type="PROSITE" id="PS00801">
    <property type="entry name" value="TRANSKETOLASE_1"/>
    <property type="match status" value="1"/>
</dbReference>
<dbReference type="GO" id="GO:0006098">
    <property type="term" value="P:pentose-phosphate shunt"/>
    <property type="evidence" value="ECO:0007669"/>
    <property type="project" value="TreeGrafter"/>
</dbReference>
<dbReference type="InterPro" id="IPR020826">
    <property type="entry name" value="Transketolase_BS"/>
</dbReference>
<feature type="binding site" evidence="10">
    <location>
        <position position="361"/>
    </location>
    <ligand>
        <name>substrate</name>
    </ligand>
</feature>
<dbReference type="SUPFAM" id="SSF52922">
    <property type="entry name" value="TK C-terminal domain-like"/>
    <property type="match status" value="1"/>
</dbReference>
<comment type="caution">
    <text evidence="17">The sequence shown here is derived from an EMBL/GenBank/DDBJ whole genome shotgun (WGS) entry which is preliminary data.</text>
</comment>
<dbReference type="Gene3D" id="3.40.50.920">
    <property type="match status" value="1"/>
</dbReference>
<dbReference type="SMART" id="SM00861">
    <property type="entry name" value="Transket_pyr"/>
    <property type="match status" value="1"/>
</dbReference>
<protein>
    <recommendedName>
        <fullName evidence="3 8">Transketolase</fullName>
        <ecNumber evidence="3 8">2.2.1.1</ecNumber>
    </recommendedName>
</protein>
<evidence type="ECO:0000256" key="8">
    <source>
        <dbReference type="NCBIfam" id="TIGR00232"/>
    </source>
</evidence>
<dbReference type="InterPro" id="IPR005474">
    <property type="entry name" value="Transketolase_N"/>
</dbReference>
<evidence type="ECO:0000313" key="17">
    <source>
        <dbReference type="EMBL" id="MBO8449844.1"/>
    </source>
</evidence>
<feature type="site" description="Important for catalytic activity" evidence="13">
    <location>
        <position position="264"/>
    </location>
</feature>
<feature type="transmembrane region" description="Helical" evidence="15">
    <location>
        <begin position="65"/>
        <end position="87"/>
    </location>
</feature>
<evidence type="ECO:0000256" key="14">
    <source>
        <dbReference type="RuleBase" id="RU004996"/>
    </source>
</evidence>
<keyword evidence="5 12" id="KW-0479">Metal-binding</keyword>
<evidence type="ECO:0000256" key="10">
    <source>
        <dbReference type="PIRSR" id="PIRSR605478-2"/>
    </source>
</evidence>
<dbReference type="InterPro" id="IPR029061">
    <property type="entry name" value="THDP-binding"/>
</dbReference>
<accession>A0A9D9ERC5</accession>
<feature type="binding site" evidence="12">
    <location>
        <position position="160"/>
    </location>
    <ligand>
        <name>Mg(2+)</name>
        <dbReference type="ChEBI" id="CHEBI:18420"/>
    </ligand>
</feature>
<sequence length="665" mass="71634">MEKYMENQLKAVALSIRSLSMDAIQKANSGHPGLPLGAAELAAALYGSIMRHNPKNPAWKNRDRFVLSAGHGSMLLYAILHLAGYGVSLDDIKRFRQPGSRCPGHPEYGWTPGVEMTTGPLGQGLSTAVGMALAESMLAAKYNEPGYKIVDHYTYVLAGEGCLMEGVASEASSFAGHNKLGKLIVFYDENHITIDGSTDIAFTEDIAKRYEAYGWQILRGDMYNIPEIEKLAAAARLDPRPSLIMLKSVIGKGAPTVAGTAKAHGAPLGAEGVAAAKKALGLDPEKDFQIQPEALEFFEKKAASFAQMEAEWNALFEKWAAEYPAKKKAWDEDFAEGGVSAKRLQAAVLPEYEAGASLATRTASNNALNAFAAAVPNLTGGSADLQGPNAVGLKGAAAYTPQTPDGRYIHFGIREFAMAAICNGIQLHGGFRAFCATFMVFADYLRPALRLSALMQQPVIYVLTHDSIYVGEDGPTHQPVETLASLRAIPNVRLFRPADAEETAVAWKLALQHTDGPVCLALSRQNLPVLEKDDPDWKHTAECGAYIVRKGGEKPDITILATGSEVEMAVRAAELVPEKHVRVVSVLSKELFESQPEKLIETILGGKRGVLRTVTAEAGVRMGWEGWTQNPADNFSINRFGESGPAKLVAEELGFTAEKLAALLK</sequence>
<dbReference type="Pfam" id="PF22613">
    <property type="entry name" value="Transketolase_C_1"/>
    <property type="match status" value="1"/>
</dbReference>
<evidence type="ECO:0000256" key="1">
    <source>
        <dbReference type="ARBA" id="ARBA00007131"/>
    </source>
</evidence>
<feature type="binding site" evidence="11">
    <location>
        <position position="190"/>
    </location>
    <ligand>
        <name>thiamine diphosphate</name>
        <dbReference type="ChEBI" id="CHEBI:58937"/>
    </ligand>
</feature>
<feature type="domain" description="Transketolase-like pyrimidine-binding" evidence="16">
    <location>
        <begin position="358"/>
        <end position="529"/>
    </location>
</feature>
<reference evidence="17" key="1">
    <citation type="submission" date="2020-10" db="EMBL/GenBank/DDBJ databases">
        <authorList>
            <person name="Gilroy R."/>
        </authorList>
    </citation>
    <scope>NUCLEOTIDE SEQUENCE</scope>
    <source>
        <strain evidence="17">B3-4054</strain>
    </source>
</reference>
<comment type="similarity">
    <text evidence="1 14">Belongs to the transketolase family.</text>
</comment>
<feature type="binding site" evidence="11">
    <location>
        <position position="71"/>
    </location>
    <ligand>
        <name>thiamine diphosphate</name>
        <dbReference type="ChEBI" id="CHEBI:58937"/>
    </ligand>
</feature>
<dbReference type="Pfam" id="PF00456">
    <property type="entry name" value="Transketolase_N"/>
    <property type="match status" value="1"/>
</dbReference>
<keyword evidence="4 14" id="KW-0808">Transferase</keyword>
<keyword evidence="6 12" id="KW-0460">Magnesium</keyword>
<feature type="binding site" evidence="10">
    <location>
        <position position="477"/>
    </location>
    <ligand>
        <name>substrate</name>
    </ligand>
</feature>
<keyword evidence="14" id="KW-0106">Calcium</keyword>
<reference evidence="17" key="2">
    <citation type="journal article" date="2021" name="PeerJ">
        <title>Extensive microbial diversity within the chicken gut microbiome revealed by metagenomics and culture.</title>
        <authorList>
            <person name="Gilroy R."/>
            <person name="Ravi A."/>
            <person name="Getino M."/>
            <person name="Pursley I."/>
            <person name="Horton D.L."/>
            <person name="Alikhan N.F."/>
            <person name="Baker D."/>
            <person name="Gharbi K."/>
            <person name="Hall N."/>
            <person name="Watson M."/>
            <person name="Adriaenssens E.M."/>
            <person name="Foster-Nyarko E."/>
            <person name="Jarju S."/>
            <person name="Secka A."/>
            <person name="Antonio M."/>
            <person name="Oren A."/>
            <person name="Chaudhuri R.R."/>
            <person name="La Ragione R."/>
            <person name="Hildebrand F."/>
            <person name="Pallen M.J."/>
        </authorList>
    </citation>
    <scope>NUCLEOTIDE SEQUENCE</scope>
    <source>
        <strain evidence="17">B3-4054</strain>
    </source>
</reference>